<evidence type="ECO:0000313" key="2">
    <source>
        <dbReference type="EMBL" id="OIQ74928.1"/>
    </source>
</evidence>
<comment type="caution">
    <text evidence="2">The sequence shown here is derived from an EMBL/GenBank/DDBJ whole genome shotgun (WGS) entry which is preliminary data.</text>
</comment>
<accession>A0A1J5PVP1</accession>
<evidence type="ECO:0000256" key="1">
    <source>
        <dbReference type="SAM" id="MobiDB-lite"/>
    </source>
</evidence>
<dbReference type="AlphaFoldDB" id="A0A1J5PVP1"/>
<gene>
    <name evidence="2" type="ORF">GALL_434090</name>
</gene>
<dbReference type="EMBL" id="MLJW01002335">
    <property type="protein sequence ID" value="OIQ74928.1"/>
    <property type="molecule type" value="Genomic_DNA"/>
</dbReference>
<sequence length="125" mass="13917">MRAVGARGLGDVALRAGQCGQRRVLRRGVDARDDRLLHRGHHRERGPRHDECADAHPGHRVRLGERVQREHAAVGVEARGRDVRDVVGERLVALVGEHPEVVAPREVDQALEQLRRHRGAQRVGG</sequence>
<protein>
    <submittedName>
        <fullName evidence="2">Uncharacterized protein</fullName>
    </submittedName>
</protein>
<feature type="region of interest" description="Disordered" evidence="1">
    <location>
        <begin position="38"/>
        <end position="57"/>
    </location>
</feature>
<feature type="compositionally biased region" description="Basic and acidic residues" evidence="1">
    <location>
        <begin position="47"/>
        <end position="57"/>
    </location>
</feature>
<name>A0A1J5PVP1_9ZZZZ</name>
<reference evidence="2" key="1">
    <citation type="submission" date="2016-10" db="EMBL/GenBank/DDBJ databases">
        <title>Sequence of Gallionella enrichment culture.</title>
        <authorList>
            <person name="Poehlein A."/>
            <person name="Muehling M."/>
            <person name="Daniel R."/>
        </authorList>
    </citation>
    <scope>NUCLEOTIDE SEQUENCE</scope>
</reference>
<organism evidence="2">
    <name type="scientific">mine drainage metagenome</name>
    <dbReference type="NCBI Taxonomy" id="410659"/>
    <lineage>
        <taxon>unclassified sequences</taxon>
        <taxon>metagenomes</taxon>
        <taxon>ecological metagenomes</taxon>
    </lineage>
</organism>
<proteinExistence type="predicted"/>